<dbReference type="Gene3D" id="3.40.250.10">
    <property type="entry name" value="Rhodanese-like domain"/>
    <property type="match status" value="2"/>
</dbReference>
<feature type="non-terminal residue" evidence="4">
    <location>
        <position position="1"/>
    </location>
</feature>
<dbReference type="HOGENOM" id="CLU_031618_3_1_1"/>
<reference evidence="4 5" key="1">
    <citation type="journal article" date="2013" name="Nature">
        <title>Insights into bilaterian evolution from three spiralian genomes.</title>
        <authorList>
            <person name="Simakov O."/>
            <person name="Marletaz F."/>
            <person name="Cho S.J."/>
            <person name="Edsinger-Gonzales E."/>
            <person name="Havlak P."/>
            <person name="Hellsten U."/>
            <person name="Kuo D.H."/>
            <person name="Larsson T."/>
            <person name="Lv J."/>
            <person name="Arendt D."/>
            <person name="Savage R."/>
            <person name="Osoegawa K."/>
            <person name="de Jong P."/>
            <person name="Grimwood J."/>
            <person name="Chapman J.A."/>
            <person name="Shapiro H."/>
            <person name="Aerts A."/>
            <person name="Otillar R.P."/>
            <person name="Terry A.Y."/>
            <person name="Boore J.L."/>
            <person name="Grigoriev I.V."/>
            <person name="Lindberg D.R."/>
            <person name="Seaver E.C."/>
            <person name="Weisblat D.A."/>
            <person name="Putnam N.H."/>
            <person name="Rokhsar D.S."/>
        </authorList>
    </citation>
    <scope>NUCLEOTIDE SEQUENCE [LARGE SCALE GENOMIC DNA]</scope>
</reference>
<dbReference type="InterPro" id="IPR001763">
    <property type="entry name" value="Rhodanese-like_dom"/>
</dbReference>
<accession>V4ARH9</accession>
<evidence type="ECO:0000256" key="1">
    <source>
        <dbReference type="ARBA" id="ARBA00022679"/>
    </source>
</evidence>
<dbReference type="GO" id="GO:0005739">
    <property type="term" value="C:mitochondrion"/>
    <property type="evidence" value="ECO:0007669"/>
    <property type="project" value="TreeGrafter"/>
</dbReference>
<dbReference type="CDD" id="cd01448">
    <property type="entry name" value="TST_Repeat_1"/>
    <property type="match status" value="1"/>
</dbReference>
<dbReference type="RefSeq" id="XP_009052016.1">
    <property type="nucleotide sequence ID" value="XM_009053768.1"/>
</dbReference>
<dbReference type="GO" id="GO:0004792">
    <property type="term" value="F:thiosulfate-cyanide sulfurtransferase activity"/>
    <property type="evidence" value="ECO:0007669"/>
    <property type="project" value="TreeGrafter"/>
</dbReference>
<dbReference type="STRING" id="225164.V4ARH9"/>
<evidence type="ECO:0000259" key="3">
    <source>
        <dbReference type="PROSITE" id="PS50206"/>
    </source>
</evidence>
<feature type="domain" description="Rhodanese" evidence="3">
    <location>
        <begin position="1"/>
        <end position="92"/>
    </location>
</feature>
<dbReference type="SUPFAM" id="SSF52821">
    <property type="entry name" value="Rhodanese/Cell cycle control phosphatase"/>
    <property type="match status" value="2"/>
</dbReference>
<dbReference type="CTD" id="20231182"/>
<dbReference type="KEGG" id="lgi:LOTGIDRAFT_115146"/>
<keyword evidence="2" id="KW-0677">Repeat</keyword>
<organism evidence="4 5">
    <name type="scientific">Lottia gigantea</name>
    <name type="common">Giant owl limpet</name>
    <dbReference type="NCBI Taxonomy" id="225164"/>
    <lineage>
        <taxon>Eukaryota</taxon>
        <taxon>Metazoa</taxon>
        <taxon>Spiralia</taxon>
        <taxon>Lophotrochozoa</taxon>
        <taxon>Mollusca</taxon>
        <taxon>Gastropoda</taxon>
        <taxon>Patellogastropoda</taxon>
        <taxon>Lottioidea</taxon>
        <taxon>Lottiidae</taxon>
        <taxon>Lottia</taxon>
    </lineage>
</organism>
<dbReference type="InterPro" id="IPR036873">
    <property type="entry name" value="Rhodanese-like_dom_sf"/>
</dbReference>
<evidence type="ECO:0000313" key="4">
    <source>
        <dbReference type="EMBL" id="ESO97425.1"/>
    </source>
</evidence>
<dbReference type="OMA" id="YIQENQY"/>
<sequence length="250" mass="28064">HIPGAVFIDVMEADHTDLYPRNIPSIEVFERKVQEVGIGNDSHVIVYSDTDNAGYFMSGRGWWNFKIFGHDKVSILDGGLQKWKSLGYHSTADIPSVQKGLFKAKWNPKYYRTLEDVKKNINSNEFLVCDSRPSTSYLEQESLSFLTTFYYPFIISAGHMQGAVNVPFGNLVNKETLTLKSREQLLQEMKASGMDLSKPVVTHCNGGMSSCTLAFVAELCGNPDVAVYHVCRPLDTFMMLSQRCAASKLR</sequence>
<protein>
    <recommendedName>
        <fullName evidence="3">Rhodanese domain-containing protein</fullName>
    </recommendedName>
</protein>
<dbReference type="PANTHER" id="PTHR11364">
    <property type="entry name" value="THIOSULFATE SULFERTANSFERASE"/>
    <property type="match status" value="1"/>
</dbReference>
<dbReference type="EMBL" id="KB201305">
    <property type="protein sequence ID" value="ESO97425.1"/>
    <property type="molecule type" value="Genomic_DNA"/>
</dbReference>
<dbReference type="Pfam" id="PF00581">
    <property type="entry name" value="Rhodanese"/>
    <property type="match status" value="2"/>
</dbReference>
<dbReference type="InterPro" id="IPR045078">
    <property type="entry name" value="TST/MPST-like"/>
</dbReference>
<dbReference type="AlphaFoldDB" id="V4ARH9"/>
<dbReference type="PROSITE" id="PS50206">
    <property type="entry name" value="RHODANESE_3"/>
    <property type="match status" value="2"/>
</dbReference>
<dbReference type="OrthoDB" id="270167at2759"/>
<feature type="domain" description="Rhodanese" evidence="3">
    <location>
        <begin position="157"/>
        <end position="236"/>
    </location>
</feature>
<proteinExistence type="predicted"/>
<evidence type="ECO:0000313" key="5">
    <source>
        <dbReference type="Proteomes" id="UP000030746"/>
    </source>
</evidence>
<dbReference type="GeneID" id="20231182"/>
<dbReference type="PANTHER" id="PTHR11364:SF27">
    <property type="entry name" value="SULFURTRANSFERASE"/>
    <property type="match status" value="1"/>
</dbReference>
<evidence type="ECO:0000256" key="2">
    <source>
        <dbReference type="ARBA" id="ARBA00022737"/>
    </source>
</evidence>
<dbReference type="Proteomes" id="UP000030746">
    <property type="component" value="Unassembled WGS sequence"/>
</dbReference>
<keyword evidence="1" id="KW-0808">Transferase</keyword>
<gene>
    <name evidence="4" type="ORF">LOTGIDRAFT_115146</name>
</gene>
<keyword evidence="5" id="KW-1185">Reference proteome</keyword>
<name>V4ARH9_LOTGI</name>
<dbReference type="SMART" id="SM00450">
    <property type="entry name" value="RHOD"/>
    <property type="match status" value="2"/>
</dbReference>